<accession>A0ABZ2N6X5</accession>
<evidence type="ECO:0000256" key="1">
    <source>
        <dbReference type="ARBA" id="ARBA00000085"/>
    </source>
</evidence>
<dbReference type="InterPro" id="IPR036890">
    <property type="entry name" value="HATPase_C_sf"/>
</dbReference>
<keyword evidence="7" id="KW-0472">Membrane</keyword>
<evidence type="ECO:0000256" key="6">
    <source>
        <dbReference type="SAM" id="Coils"/>
    </source>
</evidence>
<protein>
    <recommendedName>
        <fullName evidence="2">histidine kinase</fullName>
        <ecNumber evidence="2">2.7.13.3</ecNumber>
    </recommendedName>
</protein>
<evidence type="ECO:0000259" key="8">
    <source>
        <dbReference type="Pfam" id="PF07730"/>
    </source>
</evidence>
<feature type="transmembrane region" description="Helical" evidence="7">
    <location>
        <begin position="105"/>
        <end position="123"/>
    </location>
</feature>
<keyword evidence="6" id="KW-0175">Coiled coil</keyword>
<feature type="transmembrane region" description="Helical" evidence="7">
    <location>
        <begin position="38"/>
        <end position="57"/>
    </location>
</feature>
<dbReference type="EMBL" id="CP147404">
    <property type="protein sequence ID" value="WXB93060.1"/>
    <property type="molecule type" value="Genomic_DNA"/>
</dbReference>
<keyword evidence="5" id="KW-0902">Two-component regulatory system</keyword>
<reference evidence="9 10" key="1">
    <citation type="submission" date="2024-02" db="EMBL/GenBank/DDBJ databases">
        <title>Seven novel Bacillus-like species.</title>
        <authorList>
            <person name="Liu G."/>
        </authorList>
    </citation>
    <scope>NUCLEOTIDE SEQUENCE [LARGE SCALE GENOMIC DNA]</scope>
    <source>
        <strain evidence="9 10">FJAT-52991</strain>
    </source>
</reference>
<dbReference type="InterPro" id="IPR050482">
    <property type="entry name" value="Sensor_HK_TwoCompSys"/>
</dbReference>
<dbReference type="Gene3D" id="3.30.565.10">
    <property type="entry name" value="Histidine kinase-like ATPase, C-terminal domain"/>
    <property type="match status" value="1"/>
</dbReference>
<dbReference type="PANTHER" id="PTHR24421:SF63">
    <property type="entry name" value="SENSOR HISTIDINE KINASE DESK"/>
    <property type="match status" value="1"/>
</dbReference>
<name>A0ABZ2N6X5_9BACI</name>
<dbReference type="CDD" id="cd16917">
    <property type="entry name" value="HATPase_UhpB-NarQ-NarX-like"/>
    <property type="match status" value="1"/>
</dbReference>
<evidence type="ECO:0000256" key="5">
    <source>
        <dbReference type="ARBA" id="ARBA00023012"/>
    </source>
</evidence>
<proteinExistence type="predicted"/>
<gene>
    <name evidence="9" type="ORF">WDJ61_17835</name>
</gene>
<dbReference type="PANTHER" id="PTHR24421">
    <property type="entry name" value="NITRATE/NITRITE SENSOR PROTEIN NARX-RELATED"/>
    <property type="match status" value="1"/>
</dbReference>
<dbReference type="RefSeq" id="WP_338752212.1">
    <property type="nucleotide sequence ID" value="NZ_CP147404.1"/>
</dbReference>
<evidence type="ECO:0000256" key="2">
    <source>
        <dbReference type="ARBA" id="ARBA00012438"/>
    </source>
</evidence>
<comment type="catalytic activity">
    <reaction evidence="1">
        <text>ATP + protein L-histidine = ADP + protein N-phospho-L-histidine.</text>
        <dbReference type="EC" id="2.7.13.3"/>
    </reaction>
</comment>
<evidence type="ECO:0000313" key="10">
    <source>
        <dbReference type="Proteomes" id="UP001387364"/>
    </source>
</evidence>
<dbReference type="Proteomes" id="UP001387364">
    <property type="component" value="Chromosome"/>
</dbReference>
<dbReference type="GO" id="GO:0016301">
    <property type="term" value="F:kinase activity"/>
    <property type="evidence" value="ECO:0007669"/>
    <property type="project" value="UniProtKB-KW"/>
</dbReference>
<keyword evidence="7" id="KW-1133">Transmembrane helix</keyword>
<evidence type="ECO:0000256" key="3">
    <source>
        <dbReference type="ARBA" id="ARBA00022679"/>
    </source>
</evidence>
<keyword evidence="4 9" id="KW-0418">Kinase</keyword>
<dbReference type="SUPFAM" id="SSF55874">
    <property type="entry name" value="ATPase domain of HSP90 chaperone/DNA topoisomerase II/histidine kinase"/>
    <property type="match status" value="1"/>
</dbReference>
<keyword evidence="3" id="KW-0808">Transferase</keyword>
<feature type="transmembrane region" description="Helical" evidence="7">
    <location>
        <begin position="129"/>
        <end position="151"/>
    </location>
</feature>
<keyword evidence="7" id="KW-0812">Transmembrane</keyword>
<evidence type="ECO:0000313" key="9">
    <source>
        <dbReference type="EMBL" id="WXB93060.1"/>
    </source>
</evidence>
<sequence length="361" mass="40415">MRNKIYPSDQMEKYLLIDVIAIAFLFYYMVTTESIIGLTGNLLLFVVFLFAFYIALWHRDGRLLAACLLGFIVLTILGVLMDSWLLLYGGIFADLLGRSRSKRHIAVGMAAIVGMFFTVHGVVDGNPTAFLQTVELPIMMILLALPIVIFANEQAEHLKQELNDTNERLIQEEERHRIARDLHDTLGQTLTMIKLKSELTMRLMEKDVDQAKQELTDIRDTSRTALKQVREMVETMRWVSLEQELQYAEKALDAAGVNFEVNNKVLNISLSKLNETMTALSIREAVTNIMKHSQASSCQLTVTNEGSFVFLQLIDNGVGLKQISSGNGLSSMKERMKLISGQAVIEEGSNGGVVVTLKVPV</sequence>
<dbReference type="EC" id="2.7.13.3" evidence="2"/>
<feature type="transmembrane region" description="Helical" evidence="7">
    <location>
        <begin position="63"/>
        <end position="93"/>
    </location>
</feature>
<feature type="coiled-coil region" evidence="6">
    <location>
        <begin position="148"/>
        <end position="221"/>
    </location>
</feature>
<keyword evidence="10" id="KW-1185">Reference proteome</keyword>
<dbReference type="Gene3D" id="1.20.5.1930">
    <property type="match status" value="1"/>
</dbReference>
<dbReference type="Pfam" id="PF07730">
    <property type="entry name" value="HisKA_3"/>
    <property type="match status" value="1"/>
</dbReference>
<feature type="domain" description="Signal transduction histidine kinase subgroup 3 dimerisation and phosphoacceptor" evidence="8">
    <location>
        <begin position="174"/>
        <end position="237"/>
    </location>
</feature>
<dbReference type="InterPro" id="IPR011712">
    <property type="entry name" value="Sig_transdc_His_kin_sub3_dim/P"/>
</dbReference>
<organism evidence="9 10">
    <name type="scientific">Bacillus kandeliae</name>
    <dbReference type="NCBI Taxonomy" id="3129297"/>
    <lineage>
        <taxon>Bacteria</taxon>
        <taxon>Bacillati</taxon>
        <taxon>Bacillota</taxon>
        <taxon>Bacilli</taxon>
        <taxon>Bacillales</taxon>
        <taxon>Bacillaceae</taxon>
        <taxon>Bacillus</taxon>
    </lineage>
</organism>
<feature type="transmembrane region" description="Helical" evidence="7">
    <location>
        <begin position="14"/>
        <end position="31"/>
    </location>
</feature>
<evidence type="ECO:0000256" key="7">
    <source>
        <dbReference type="SAM" id="Phobius"/>
    </source>
</evidence>
<evidence type="ECO:0000256" key="4">
    <source>
        <dbReference type="ARBA" id="ARBA00022777"/>
    </source>
</evidence>